<dbReference type="FunFam" id="1.10.3720.10:FF:000001">
    <property type="entry name" value="Glycine betaine ABC transporter, permease"/>
    <property type="match status" value="1"/>
</dbReference>
<feature type="transmembrane region" description="Helical" evidence="8">
    <location>
        <begin position="213"/>
        <end position="233"/>
    </location>
</feature>
<accession>A0A5D3YK69</accession>
<proteinExistence type="inferred from homology"/>
<feature type="transmembrane region" description="Helical" evidence="8">
    <location>
        <begin position="137"/>
        <end position="160"/>
    </location>
</feature>
<comment type="similarity">
    <text evidence="6">In the C-terminal section; belongs to the OsmX family.</text>
</comment>
<dbReference type="SUPFAM" id="SSF53850">
    <property type="entry name" value="Periplasmic binding protein-like II"/>
    <property type="match status" value="2"/>
</dbReference>
<evidence type="ECO:0000313" key="11">
    <source>
        <dbReference type="Proteomes" id="UP000324595"/>
    </source>
</evidence>
<protein>
    <submittedName>
        <fullName evidence="10">Osmoprotectant transport system permease protein</fullName>
    </submittedName>
</protein>
<evidence type="ECO:0000256" key="5">
    <source>
        <dbReference type="ARBA" id="ARBA00023136"/>
    </source>
</evidence>
<dbReference type="InterPro" id="IPR051204">
    <property type="entry name" value="ABC_transp_perm/SBD"/>
</dbReference>
<dbReference type="GO" id="GO:0043190">
    <property type="term" value="C:ATP-binding cassette (ABC) transporter complex"/>
    <property type="evidence" value="ECO:0007669"/>
    <property type="project" value="InterPro"/>
</dbReference>
<dbReference type="InterPro" id="IPR000515">
    <property type="entry name" value="MetI-like"/>
</dbReference>
<dbReference type="AlphaFoldDB" id="A0A5D3YK69"/>
<dbReference type="Pfam" id="PF04069">
    <property type="entry name" value="OpuAC"/>
    <property type="match status" value="2"/>
</dbReference>
<feature type="transmembrane region" description="Helical" evidence="8">
    <location>
        <begin position="20"/>
        <end position="42"/>
    </location>
</feature>
<keyword evidence="2 8" id="KW-0813">Transport</keyword>
<comment type="similarity">
    <text evidence="7">In the N-terminal section; belongs to the binding-protein-dependent transport system permease family.</text>
</comment>
<comment type="subcellular location">
    <subcellularLocation>
        <location evidence="1 8">Cell membrane</location>
        <topology evidence="1 8">Multi-pass membrane protein</topology>
    </subcellularLocation>
</comment>
<gene>
    <name evidence="10" type="ORF">LX73_1057</name>
</gene>
<evidence type="ECO:0000259" key="9">
    <source>
        <dbReference type="PROSITE" id="PS50928"/>
    </source>
</evidence>
<evidence type="ECO:0000256" key="6">
    <source>
        <dbReference type="ARBA" id="ARBA00035642"/>
    </source>
</evidence>
<dbReference type="SUPFAM" id="SSF161098">
    <property type="entry name" value="MetI-like"/>
    <property type="match status" value="1"/>
</dbReference>
<dbReference type="Gene3D" id="3.40.190.10">
    <property type="entry name" value="Periplasmic binding protein-like II"/>
    <property type="match status" value="2"/>
</dbReference>
<evidence type="ECO:0000256" key="1">
    <source>
        <dbReference type="ARBA" id="ARBA00004651"/>
    </source>
</evidence>
<evidence type="ECO:0000256" key="3">
    <source>
        <dbReference type="ARBA" id="ARBA00022692"/>
    </source>
</evidence>
<dbReference type="EMBL" id="VNHY01000002">
    <property type="protein sequence ID" value="TYP93356.1"/>
    <property type="molecule type" value="Genomic_DNA"/>
</dbReference>
<name>A0A5D3YK69_9BACT</name>
<evidence type="ECO:0000256" key="4">
    <source>
        <dbReference type="ARBA" id="ARBA00022989"/>
    </source>
</evidence>
<dbReference type="GO" id="GO:0031460">
    <property type="term" value="P:glycine betaine transport"/>
    <property type="evidence" value="ECO:0007669"/>
    <property type="project" value="UniProtKB-ARBA"/>
</dbReference>
<keyword evidence="11" id="KW-1185">Reference proteome</keyword>
<feature type="transmembrane region" description="Helical" evidence="8">
    <location>
        <begin position="180"/>
        <end position="201"/>
    </location>
</feature>
<dbReference type="Pfam" id="PF00528">
    <property type="entry name" value="BPD_transp_1"/>
    <property type="match status" value="1"/>
</dbReference>
<keyword evidence="4 8" id="KW-1133">Transmembrane helix</keyword>
<sequence>MVDFWNFLLTNKAEIWDQLLQHIGLTAVSLLIAVLIGIPLGLLATRYKKVSGPVLGTVGIIQTIPSIALLGFMLPLLGIGALPAVVALFLYALLPIVRNTYSGIQEVESSVIESARGMGMTSGQILRKVELPLAGPVIFAGIRTATVINVGVATLCALIGAGGLGEYIFRGIALNNSVMILAGALPAALLALTFDFVLGLLERNVSKLLKPLSYGLAVMVLFVSVYAISTMFVEQKFKAGVPPEFLERADGYQGLKQHYGLDIPVVEMNASLMYEALKNKRVDVIVGYSTDGRIKAFNLKVLKDDKQYFPPYQAAPIVKEDFAEAHPKMITAINKLAGKISTEQMTALNSAVDNDQQSELSVAKKFLNEQGFRTSVTRKGTPDLLIGGKLQTEQFILAHMYRILIENYTDLDVELRLGLAGTQIVFTALQNDEIQLYPEYTGTGLHVLFESDEATVDSLGNSASAVFDYVKVRSQKQFDIQWLEPIGFENTYALIMRKEQAKRLDIETISDLADYLSSK</sequence>
<comment type="caution">
    <text evidence="10">The sequence shown here is derived from an EMBL/GenBank/DDBJ whole genome shotgun (WGS) entry which is preliminary data.</text>
</comment>
<dbReference type="InterPro" id="IPR007210">
    <property type="entry name" value="ABC_Gly_betaine_transp_sub-bd"/>
</dbReference>
<feature type="transmembrane region" description="Helical" evidence="8">
    <location>
        <begin position="79"/>
        <end position="97"/>
    </location>
</feature>
<dbReference type="OrthoDB" id="9801163at2"/>
<organism evidence="10 11">
    <name type="scientific">Fodinibius salinus</name>
    <dbReference type="NCBI Taxonomy" id="860790"/>
    <lineage>
        <taxon>Bacteria</taxon>
        <taxon>Pseudomonadati</taxon>
        <taxon>Balneolota</taxon>
        <taxon>Balneolia</taxon>
        <taxon>Balneolales</taxon>
        <taxon>Balneolaceae</taxon>
        <taxon>Fodinibius</taxon>
    </lineage>
</organism>
<feature type="transmembrane region" description="Helical" evidence="8">
    <location>
        <begin position="54"/>
        <end position="73"/>
    </location>
</feature>
<feature type="domain" description="ABC transmembrane type-1" evidence="9">
    <location>
        <begin position="19"/>
        <end position="198"/>
    </location>
</feature>
<dbReference type="Gene3D" id="1.10.3720.10">
    <property type="entry name" value="MetI-like"/>
    <property type="match status" value="1"/>
</dbReference>
<evidence type="ECO:0000256" key="2">
    <source>
        <dbReference type="ARBA" id="ARBA00022448"/>
    </source>
</evidence>
<dbReference type="RefSeq" id="WP_148898431.1">
    <property type="nucleotide sequence ID" value="NZ_VNHY01000002.1"/>
</dbReference>
<dbReference type="PROSITE" id="PS50928">
    <property type="entry name" value="ABC_TM1"/>
    <property type="match status" value="1"/>
</dbReference>
<keyword evidence="5 8" id="KW-0472">Membrane</keyword>
<evidence type="ECO:0000313" key="10">
    <source>
        <dbReference type="EMBL" id="TYP93356.1"/>
    </source>
</evidence>
<keyword evidence="3 8" id="KW-0812">Transmembrane</keyword>
<evidence type="ECO:0000256" key="8">
    <source>
        <dbReference type="RuleBase" id="RU363032"/>
    </source>
</evidence>
<dbReference type="PANTHER" id="PTHR30177">
    <property type="entry name" value="GLYCINE BETAINE/L-PROLINE TRANSPORT SYSTEM PERMEASE PROTEIN PROW"/>
    <property type="match status" value="1"/>
</dbReference>
<comment type="similarity">
    <text evidence="8">Belongs to the binding-protein-dependent transport system permease family.</text>
</comment>
<dbReference type="PANTHER" id="PTHR30177:SF4">
    <property type="entry name" value="OSMOPROTECTANT IMPORT PERMEASE PROTEIN OSMW"/>
    <property type="match status" value="1"/>
</dbReference>
<dbReference type="InterPro" id="IPR035906">
    <property type="entry name" value="MetI-like_sf"/>
</dbReference>
<dbReference type="GO" id="GO:0022857">
    <property type="term" value="F:transmembrane transporter activity"/>
    <property type="evidence" value="ECO:0007669"/>
    <property type="project" value="InterPro"/>
</dbReference>
<reference evidence="10 11" key="1">
    <citation type="submission" date="2019-07" db="EMBL/GenBank/DDBJ databases">
        <title>Genomic Encyclopedia of Archaeal and Bacterial Type Strains, Phase II (KMG-II): from individual species to whole genera.</title>
        <authorList>
            <person name="Goeker M."/>
        </authorList>
    </citation>
    <scope>NUCLEOTIDE SEQUENCE [LARGE SCALE GENOMIC DNA]</scope>
    <source>
        <strain evidence="10 11">DSM 21935</strain>
    </source>
</reference>
<dbReference type="Proteomes" id="UP000324595">
    <property type="component" value="Unassembled WGS sequence"/>
</dbReference>
<evidence type="ECO:0000256" key="7">
    <source>
        <dbReference type="ARBA" id="ARBA00035652"/>
    </source>
</evidence>